<feature type="domain" description="Ketoreductase" evidence="4">
    <location>
        <begin position="4"/>
        <end position="185"/>
    </location>
</feature>
<dbReference type="InterPro" id="IPR036291">
    <property type="entry name" value="NAD(P)-bd_dom_sf"/>
</dbReference>
<dbReference type="PRINTS" id="PR00081">
    <property type="entry name" value="GDHRDH"/>
</dbReference>
<gene>
    <name evidence="5" type="ORF">ACFSUC_03280</name>
</gene>
<dbReference type="PANTHER" id="PTHR44196">
    <property type="entry name" value="DEHYDROGENASE/REDUCTASE SDR FAMILY MEMBER 7B"/>
    <property type="match status" value="1"/>
</dbReference>
<name>A0ABW5R946_9BACL</name>
<dbReference type="RefSeq" id="WP_379928042.1">
    <property type="nucleotide sequence ID" value="NZ_JBHUMM010000005.1"/>
</dbReference>
<evidence type="ECO:0000256" key="3">
    <source>
        <dbReference type="RuleBase" id="RU000363"/>
    </source>
</evidence>
<dbReference type="PROSITE" id="PS00061">
    <property type="entry name" value="ADH_SHORT"/>
    <property type="match status" value="1"/>
</dbReference>
<comment type="similarity">
    <text evidence="1 3">Belongs to the short-chain dehydrogenases/reductases (SDR) family.</text>
</comment>
<evidence type="ECO:0000313" key="6">
    <source>
        <dbReference type="Proteomes" id="UP001597497"/>
    </source>
</evidence>
<reference evidence="6" key="1">
    <citation type="journal article" date="2019" name="Int. J. Syst. Evol. Microbiol.">
        <title>The Global Catalogue of Microorganisms (GCM) 10K type strain sequencing project: providing services to taxonomists for standard genome sequencing and annotation.</title>
        <authorList>
            <consortium name="The Broad Institute Genomics Platform"/>
            <consortium name="The Broad Institute Genome Sequencing Center for Infectious Disease"/>
            <person name="Wu L."/>
            <person name="Ma J."/>
        </authorList>
    </citation>
    <scope>NUCLEOTIDE SEQUENCE [LARGE SCALE GENOMIC DNA]</scope>
    <source>
        <strain evidence="6">KCTC 33676</strain>
    </source>
</reference>
<accession>A0ABW5R946</accession>
<dbReference type="InterPro" id="IPR057326">
    <property type="entry name" value="KR_dom"/>
</dbReference>
<dbReference type="SUPFAM" id="SSF51735">
    <property type="entry name" value="NAD(P)-binding Rossmann-fold domains"/>
    <property type="match status" value="1"/>
</dbReference>
<evidence type="ECO:0000256" key="2">
    <source>
        <dbReference type="ARBA" id="ARBA00023002"/>
    </source>
</evidence>
<dbReference type="InterPro" id="IPR002347">
    <property type="entry name" value="SDR_fam"/>
</dbReference>
<dbReference type="PIRSF" id="PIRSF000126">
    <property type="entry name" value="11-beta-HSD1"/>
    <property type="match status" value="1"/>
</dbReference>
<dbReference type="GO" id="GO:0016491">
    <property type="term" value="F:oxidoreductase activity"/>
    <property type="evidence" value="ECO:0007669"/>
    <property type="project" value="UniProtKB-KW"/>
</dbReference>
<sequence>MESSIVWITGASSGIGAEMAREVAKRGHIPILTARSLPALQQIARSIPGPSGVYQMDVTQEEDVTRVVQQIMTDWKCIDVCINNAGFGVFKSVEETTMEEIQSMMNVNYTGLVRCTKAVLPAMRSRGKGHVINIASLAGKVGTAKSAGYAATKHAVIGFSSALRQELRGSGIRVSLVNPGPIETPFFHIADPDGTYVNNLPKWMLLKPEKVAQRVVAIIGSNRLELNLPFYSGWAAKFALLFPRFFDRWMSRMVNRK</sequence>
<evidence type="ECO:0000259" key="4">
    <source>
        <dbReference type="SMART" id="SM00822"/>
    </source>
</evidence>
<dbReference type="PANTHER" id="PTHR44196:SF1">
    <property type="entry name" value="DEHYDROGENASE_REDUCTASE SDR FAMILY MEMBER 7B"/>
    <property type="match status" value="1"/>
</dbReference>
<dbReference type="InterPro" id="IPR020904">
    <property type="entry name" value="Sc_DH/Rdtase_CS"/>
</dbReference>
<dbReference type="Gene3D" id="3.40.50.720">
    <property type="entry name" value="NAD(P)-binding Rossmann-like Domain"/>
    <property type="match status" value="1"/>
</dbReference>
<dbReference type="EC" id="1.-.-.-" evidence="5"/>
<dbReference type="SMART" id="SM00822">
    <property type="entry name" value="PKS_KR"/>
    <property type="match status" value="1"/>
</dbReference>
<dbReference type="EMBL" id="JBHUMM010000005">
    <property type="protein sequence ID" value="MFD2670632.1"/>
    <property type="molecule type" value="Genomic_DNA"/>
</dbReference>
<evidence type="ECO:0000313" key="5">
    <source>
        <dbReference type="EMBL" id="MFD2670632.1"/>
    </source>
</evidence>
<evidence type="ECO:0000256" key="1">
    <source>
        <dbReference type="ARBA" id="ARBA00006484"/>
    </source>
</evidence>
<dbReference type="Proteomes" id="UP001597497">
    <property type="component" value="Unassembled WGS sequence"/>
</dbReference>
<dbReference type="PRINTS" id="PR00080">
    <property type="entry name" value="SDRFAMILY"/>
</dbReference>
<proteinExistence type="inferred from homology"/>
<protein>
    <submittedName>
        <fullName evidence="5">SDR family NAD(P)-dependent oxidoreductase</fullName>
        <ecNumber evidence="5">1.-.-.-</ecNumber>
    </submittedName>
</protein>
<organism evidence="5 6">
    <name type="scientific">Marinicrinis sediminis</name>
    <dbReference type="NCBI Taxonomy" id="1652465"/>
    <lineage>
        <taxon>Bacteria</taxon>
        <taxon>Bacillati</taxon>
        <taxon>Bacillota</taxon>
        <taxon>Bacilli</taxon>
        <taxon>Bacillales</taxon>
        <taxon>Paenibacillaceae</taxon>
    </lineage>
</organism>
<comment type="caution">
    <text evidence="5">The sequence shown here is derived from an EMBL/GenBank/DDBJ whole genome shotgun (WGS) entry which is preliminary data.</text>
</comment>
<keyword evidence="2 5" id="KW-0560">Oxidoreductase</keyword>
<dbReference type="Pfam" id="PF00106">
    <property type="entry name" value="adh_short"/>
    <property type="match status" value="1"/>
</dbReference>
<keyword evidence="6" id="KW-1185">Reference proteome</keyword>